<feature type="chain" id="PRO_5034810747" evidence="2">
    <location>
        <begin position="18"/>
        <end position="314"/>
    </location>
</feature>
<dbReference type="Proteomes" id="UP000228380">
    <property type="component" value="Chromosome 8"/>
</dbReference>
<feature type="region of interest" description="Disordered" evidence="1">
    <location>
        <begin position="192"/>
        <end position="232"/>
    </location>
</feature>
<organism evidence="3 4">
    <name type="scientific">Phoenix dactylifera</name>
    <name type="common">Date palm</name>
    <dbReference type="NCBI Taxonomy" id="42345"/>
    <lineage>
        <taxon>Eukaryota</taxon>
        <taxon>Viridiplantae</taxon>
        <taxon>Streptophyta</taxon>
        <taxon>Embryophyta</taxon>
        <taxon>Tracheophyta</taxon>
        <taxon>Spermatophyta</taxon>
        <taxon>Magnoliopsida</taxon>
        <taxon>Liliopsida</taxon>
        <taxon>Arecaceae</taxon>
        <taxon>Coryphoideae</taxon>
        <taxon>Phoeniceae</taxon>
        <taxon>Phoenix</taxon>
    </lineage>
</organism>
<evidence type="ECO:0000256" key="2">
    <source>
        <dbReference type="SAM" id="SignalP"/>
    </source>
</evidence>
<accession>A0A8B7C544</accession>
<name>A0A8B7C544_PHODC</name>
<reference evidence="4" key="2">
    <citation type="submission" date="2025-08" db="UniProtKB">
        <authorList>
            <consortium name="RefSeq"/>
        </authorList>
    </citation>
    <scope>IDENTIFICATION</scope>
    <source>
        <tissue evidence="4">Young leaves</tissue>
    </source>
</reference>
<reference evidence="3" key="1">
    <citation type="journal article" date="2019" name="Nat. Commun.">
        <title>Genome-wide association mapping of date palm fruit traits.</title>
        <authorList>
            <person name="Hazzouri K.M."/>
            <person name="Gros-Balthazard M."/>
            <person name="Flowers J.M."/>
            <person name="Copetti D."/>
            <person name="Lemansour A."/>
            <person name="Lebrun M."/>
            <person name="Masmoudi K."/>
            <person name="Ferrand S."/>
            <person name="Dhar M.I."/>
            <person name="Fresquez Z.A."/>
            <person name="Rosas U."/>
            <person name="Zhang J."/>
            <person name="Talag J."/>
            <person name="Lee S."/>
            <person name="Kudrna D."/>
            <person name="Powell R.F."/>
            <person name="Leitch I.J."/>
            <person name="Krueger R.R."/>
            <person name="Wing R.A."/>
            <person name="Amiri K.M.A."/>
            <person name="Purugganan M.D."/>
        </authorList>
    </citation>
    <scope>NUCLEOTIDE SEQUENCE [LARGE SCALE GENOMIC DNA]</scope>
    <source>
        <strain evidence="3">cv. Khalas</strain>
    </source>
</reference>
<dbReference type="GeneID" id="103708636"/>
<dbReference type="RefSeq" id="XP_008791879.2">
    <property type="nucleotide sequence ID" value="XM_008793657.4"/>
</dbReference>
<dbReference type="KEGG" id="pda:103708636"/>
<feature type="signal peptide" evidence="2">
    <location>
        <begin position="1"/>
        <end position="17"/>
    </location>
</feature>
<feature type="compositionally biased region" description="Basic and acidic residues" evidence="1">
    <location>
        <begin position="200"/>
        <end position="215"/>
    </location>
</feature>
<proteinExistence type="predicted"/>
<keyword evidence="2" id="KW-0732">Signal</keyword>
<evidence type="ECO:0000256" key="1">
    <source>
        <dbReference type="SAM" id="MobiDB-lite"/>
    </source>
</evidence>
<feature type="region of interest" description="Disordered" evidence="1">
    <location>
        <begin position="124"/>
        <end position="158"/>
    </location>
</feature>
<dbReference type="OrthoDB" id="781259at2759"/>
<keyword evidence="3" id="KW-1185">Reference proteome</keyword>
<evidence type="ECO:0000313" key="4">
    <source>
        <dbReference type="RefSeq" id="XP_008791879.2"/>
    </source>
</evidence>
<sequence length="314" mass="34085">MAFMMGIRLASYAVAGAALIITHETTKGAKEKLRQWVVDKFTSRSSDPAPQPPNPCDAVNEEDDFVNGGTPADIQEPTPSPVNVTENADMADPMAEDDNAVNSVRPAHLEEPTLTNVNVTEKAVEGDPTVEHSQSNQDNAVNVPLSGEFPSHSVAESDRAANGDLTAEPLQRHGAPAPLSLEATGVHRSVDDVDNAVKVGETRAMDTSRQTKSDELAQDAPNPDPPPGRGIRGSFVAAAVNAVKGWARSLFNFLTAKNGGALDPRDRDKMRRILENLGWLAVEQLFLERLFRRYKAGRKVYNILKNNTPTAWCW</sequence>
<evidence type="ECO:0000313" key="3">
    <source>
        <dbReference type="Proteomes" id="UP000228380"/>
    </source>
</evidence>
<feature type="region of interest" description="Disordered" evidence="1">
    <location>
        <begin position="42"/>
        <end position="81"/>
    </location>
</feature>
<feature type="compositionally biased region" description="Polar residues" evidence="1">
    <location>
        <begin position="131"/>
        <end position="140"/>
    </location>
</feature>
<protein>
    <submittedName>
        <fullName evidence="4">Uncharacterized protein LOC103708636</fullName>
    </submittedName>
</protein>
<dbReference type="AlphaFoldDB" id="A0A8B7C544"/>
<gene>
    <name evidence="4" type="primary">LOC103708636</name>
</gene>